<evidence type="ECO:0000256" key="7">
    <source>
        <dbReference type="SAM" id="SignalP"/>
    </source>
</evidence>
<evidence type="ECO:0000259" key="8">
    <source>
        <dbReference type="Pfam" id="PF13839"/>
    </source>
</evidence>
<evidence type="ECO:0000256" key="1">
    <source>
        <dbReference type="ARBA" id="ARBA00004167"/>
    </source>
</evidence>
<dbReference type="Pfam" id="PF13839">
    <property type="entry name" value="PC-Esterase"/>
    <property type="match status" value="1"/>
</dbReference>
<keyword evidence="6" id="KW-0472">Membrane</keyword>
<keyword evidence="7" id="KW-0732">Signal</keyword>
<evidence type="ECO:0000259" key="9">
    <source>
        <dbReference type="Pfam" id="PF14416"/>
    </source>
</evidence>
<evidence type="ECO:0000313" key="11">
    <source>
        <dbReference type="Proteomes" id="UP001168877"/>
    </source>
</evidence>
<gene>
    <name evidence="10" type="ORF">LWI29_028751</name>
</gene>
<proteinExistence type="inferred from homology"/>
<comment type="similarity">
    <text evidence="2">Belongs to the PC-esterase family. TBL subfamily.</text>
</comment>
<comment type="caution">
    <text evidence="10">The sequence shown here is derived from an EMBL/GenBank/DDBJ whole genome shotgun (WGS) entry which is preliminary data.</text>
</comment>
<keyword evidence="3" id="KW-0812">Transmembrane</keyword>
<dbReference type="GO" id="GO:0016413">
    <property type="term" value="F:O-acetyltransferase activity"/>
    <property type="evidence" value="ECO:0007669"/>
    <property type="project" value="InterPro"/>
</dbReference>
<accession>A0AA39VU85</accession>
<dbReference type="InterPro" id="IPR026057">
    <property type="entry name" value="TBL_C"/>
</dbReference>
<keyword evidence="5" id="KW-1133">Transmembrane helix</keyword>
<evidence type="ECO:0000256" key="3">
    <source>
        <dbReference type="ARBA" id="ARBA00022692"/>
    </source>
</evidence>
<evidence type="ECO:0000313" key="10">
    <source>
        <dbReference type="EMBL" id="KAK0592992.1"/>
    </source>
</evidence>
<evidence type="ECO:0000256" key="5">
    <source>
        <dbReference type="ARBA" id="ARBA00022989"/>
    </source>
</evidence>
<feature type="domain" description="Trichome birefringence-like N-terminal" evidence="9">
    <location>
        <begin position="63"/>
        <end position="114"/>
    </location>
</feature>
<dbReference type="Proteomes" id="UP001168877">
    <property type="component" value="Unassembled WGS sequence"/>
</dbReference>
<name>A0AA39VU85_ACESA</name>
<protein>
    <recommendedName>
        <fullName evidence="12">Trichome birefringence-like N-terminal domain-containing protein</fullName>
    </recommendedName>
</protein>
<dbReference type="PANTHER" id="PTHR32285">
    <property type="entry name" value="PROTEIN TRICHOME BIREFRINGENCE-LIKE 9-RELATED"/>
    <property type="match status" value="1"/>
</dbReference>
<reference evidence="10" key="2">
    <citation type="submission" date="2023-06" db="EMBL/GenBank/DDBJ databases">
        <authorList>
            <person name="Swenson N.G."/>
            <person name="Wegrzyn J.L."/>
            <person name="Mcevoy S.L."/>
        </authorList>
    </citation>
    <scope>NUCLEOTIDE SEQUENCE</scope>
    <source>
        <strain evidence="10">NS2018</strain>
        <tissue evidence="10">Leaf</tissue>
    </source>
</reference>
<keyword evidence="4" id="KW-0735">Signal-anchor</keyword>
<evidence type="ECO:0000256" key="6">
    <source>
        <dbReference type="ARBA" id="ARBA00023136"/>
    </source>
</evidence>
<dbReference type="PANTHER" id="PTHR32285:SF155">
    <property type="entry name" value="PROTEIN TRICHOME BIREFRINGENCE-LIKE 36"/>
    <property type="match status" value="1"/>
</dbReference>
<dbReference type="Gene3D" id="1.10.510.10">
    <property type="entry name" value="Transferase(Phosphotransferase) domain 1"/>
    <property type="match status" value="1"/>
</dbReference>
<evidence type="ECO:0000256" key="2">
    <source>
        <dbReference type="ARBA" id="ARBA00007727"/>
    </source>
</evidence>
<organism evidence="10 11">
    <name type="scientific">Acer saccharum</name>
    <name type="common">Sugar maple</name>
    <dbReference type="NCBI Taxonomy" id="4024"/>
    <lineage>
        <taxon>Eukaryota</taxon>
        <taxon>Viridiplantae</taxon>
        <taxon>Streptophyta</taxon>
        <taxon>Embryophyta</taxon>
        <taxon>Tracheophyta</taxon>
        <taxon>Spermatophyta</taxon>
        <taxon>Magnoliopsida</taxon>
        <taxon>eudicotyledons</taxon>
        <taxon>Gunneridae</taxon>
        <taxon>Pentapetalae</taxon>
        <taxon>rosids</taxon>
        <taxon>malvids</taxon>
        <taxon>Sapindales</taxon>
        <taxon>Sapindaceae</taxon>
        <taxon>Hippocastanoideae</taxon>
        <taxon>Acereae</taxon>
        <taxon>Acer</taxon>
    </lineage>
</organism>
<keyword evidence="11" id="KW-1185">Reference proteome</keyword>
<evidence type="ECO:0008006" key="12">
    <source>
        <dbReference type="Google" id="ProtNLM"/>
    </source>
</evidence>
<evidence type="ECO:0000256" key="4">
    <source>
        <dbReference type="ARBA" id="ARBA00022968"/>
    </source>
</evidence>
<reference evidence="10" key="1">
    <citation type="journal article" date="2022" name="Plant J.">
        <title>Strategies of tolerance reflected in two North American maple genomes.</title>
        <authorList>
            <person name="McEvoy S.L."/>
            <person name="Sezen U.U."/>
            <person name="Trouern-Trend A."/>
            <person name="McMahon S.M."/>
            <person name="Schaberg P.G."/>
            <person name="Yang J."/>
            <person name="Wegrzyn J.L."/>
            <person name="Swenson N.G."/>
        </authorList>
    </citation>
    <scope>NUCLEOTIDE SEQUENCE</scope>
    <source>
        <strain evidence="10">NS2018</strain>
    </source>
</reference>
<dbReference type="GO" id="GO:0016020">
    <property type="term" value="C:membrane"/>
    <property type="evidence" value="ECO:0007669"/>
    <property type="project" value="UniProtKB-SubCell"/>
</dbReference>
<feature type="signal peptide" evidence="7">
    <location>
        <begin position="1"/>
        <end position="30"/>
    </location>
</feature>
<dbReference type="AlphaFoldDB" id="A0AA39VU85"/>
<sequence length="492" mass="57518">MADLSRPRRHLFLFLSLFFLFLCFFSGKSSQFGIENDFTWLLDDDDDDKLDIVQTRISDSRQRCDLTVGKWVYDPSYPLYDSSCPYLSTAVTCQKNGRPDSDYQKWKWKPRDCSLPRFDALKFLGKMRRKRILLVGDSIMRNQWESLVCLVQGVVPIGSKKVIYNGISMAFHALDFETTIEFCWAPLLVELKKGPENKRILHLDLIEENARYWRGADILVFDSAHWWTHSEKWSSWDYYMEGKSLIKEMNPMLAYQKGLSTWARWVDLNLDPRRTRVIFRSMSPRHNRENGWKCYKQKTPLAFFSHKHVPEQMLVVKEVLRRMRFPVYLQDITEMSGLRRDGHPSVYRKAMDQKERQHLKDFSSDCSHWCLPGNLEGLNPCSSLHFQVRALHEEKRLEVLVDSDLKGCFDASDLEKAVELALQCSQSNPNIRPKISEVLKVLEELVGQFGMEESQVGNNLGEARDCSFSRNYSDVHEESLSTIEAMELYGPW</sequence>
<feature type="chain" id="PRO_5041217155" description="Trichome birefringence-like N-terminal domain-containing protein" evidence="7">
    <location>
        <begin position="31"/>
        <end position="492"/>
    </location>
</feature>
<comment type="subcellular location">
    <subcellularLocation>
        <location evidence="1">Membrane</location>
        <topology evidence="1">Single-pass membrane protein</topology>
    </subcellularLocation>
</comment>
<dbReference type="InterPro" id="IPR029962">
    <property type="entry name" value="TBL"/>
</dbReference>
<feature type="domain" description="Trichome birefringence-like C-terminal" evidence="8">
    <location>
        <begin position="115"/>
        <end position="374"/>
    </location>
</feature>
<dbReference type="InterPro" id="IPR025846">
    <property type="entry name" value="TBL_N"/>
</dbReference>
<dbReference type="EMBL" id="JAUESC010000380">
    <property type="protein sequence ID" value="KAK0592992.1"/>
    <property type="molecule type" value="Genomic_DNA"/>
</dbReference>
<dbReference type="Pfam" id="PF14416">
    <property type="entry name" value="PMR5N"/>
    <property type="match status" value="1"/>
</dbReference>
<dbReference type="GO" id="GO:0005794">
    <property type="term" value="C:Golgi apparatus"/>
    <property type="evidence" value="ECO:0007669"/>
    <property type="project" value="TreeGrafter"/>
</dbReference>